<evidence type="ECO:0000256" key="8">
    <source>
        <dbReference type="ARBA" id="ARBA00022548"/>
    </source>
</evidence>
<reference evidence="29 30" key="1">
    <citation type="journal article" date="2011" name="Proc. Natl. Acad. Sci. U.S.A.">
        <title>Genetic diversity and population structure of the endangered marsupial Sarcophilus harrisii (Tasmanian devil).</title>
        <authorList>
            <person name="Miller W."/>
            <person name="Hayes V.M."/>
            <person name="Ratan A."/>
            <person name="Petersen D.C."/>
            <person name="Wittekindt N.E."/>
            <person name="Miller J."/>
            <person name="Walenz B."/>
            <person name="Knight J."/>
            <person name="Qi J."/>
            <person name="Zhao F."/>
            <person name="Wang Q."/>
            <person name="Bedoya-Reina O.C."/>
            <person name="Katiyar N."/>
            <person name="Tomsho L.P."/>
            <person name="Kasson L.M."/>
            <person name="Hardie R.A."/>
            <person name="Woodbridge P."/>
            <person name="Tindall E.A."/>
            <person name="Bertelsen M.F."/>
            <person name="Dixon D."/>
            <person name="Pyecroft S."/>
            <person name="Helgen K.M."/>
            <person name="Lesk A.M."/>
            <person name="Pringle T.H."/>
            <person name="Patterson N."/>
            <person name="Zhang Y."/>
            <person name="Kreiss A."/>
            <person name="Woods G.M."/>
            <person name="Jones M.E."/>
            <person name="Schuster S.C."/>
        </authorList>
    </citation>
    <scope>NUCLEOTIDE SEQUENCE [LARGE SCALE GENOMIC DNA]</scope>
</reference>
<dbReference type="UniPathway" id="UPA00229"/>
<keyword evidence="17 28" id="KW-0496">Mitochondrion</keyword>
<evidence type="ECO:0000256" key="26">
    <source>
        <dbReference type="PIRSR" id="PIRSR602401-1"/>
    </source>
</evidence>
<reference evidence="29" key="2">
    <citation type="submission" date="2025-08" db="UniProtKB">
        <authorList>
            <consortium name="Ensembl"/>
        </authorList>
    </citation>
    <scope>IDENTIFICATION</scope>
</reference>
<evidence type="ECO:0000256" key="14">
    <source>
        <dbReference type="ARBA" id="ARBA00023004"/>
    </source>
</evidence>
<evidence type="ECO:0000256" key="3">
    <source>
        <dbReference type="ARBA" id="ARBA00005108"/>
    </source>
</evidence>
<dbReference type="EC" id="1.14.15.6" evidence="6 28"/>
<dbReference type="InterPro" id="IPR001128">
    <property type="entry name" value="Cyt_P450"/>
</dbReference>
<dbReference type="GO" id="GO:0071375">
    <property type="term" value="P:cellular response to peptide hormone stimulus"/>
    <property type="evidence" value="ECO:0007669"/>
    <property type="project" value="TreeGrafter"/>
</dbReference>
<dbReference type="eggNOG" id="KOG0159">
    <property type="taxonomic scope" value="Eukaryota"/>
</dbReference>
<dbReference type="PROSITE" id="PS00086">
    <property type="entry name" value="CYTOCHROME_P450"/>
    <property type="match status" value="1"/>
</dbReference>
<dbReference type="PANTHER" id="PTHR24279:SF3">
    <property type="entry name" value="CHOLESTEROL SIDE-CHAIN CLEAVAGE ENZYME, MITOCHONDRIAL"/>
    <property type="match status" value="1"/>
</dbReference>
<dbReference type="GO" id="GO:0008203">
    <property type="term" value="P:cholesterol metabolic process"/>
    <property type="evidence" value="ECO:0007669"/>
    <property type="project" value="UniProtKB-UniPathway"/>
</dbReference>
<evidence type="ECO:0000256" key="13">
    <source>
        <dbReference type="ARBA" id="ARBA00023002"/>
    </source>
</evidence>
<dbReference type="InterPro" id="IPR002401">
    <property type="entry name" value="Cyt_P450_E_grp-I"/>
</dbReference>
<dbReference type="InterPro" id="IPR036396">
    <property type="entry name" value="Cyt_P450_sf"/>
</dbReference>
<keyword evidence="19 28" id="KW-1207">Sterol metabolism</keyword>
<dbReference type="Pfam" id="PF00067">
    <property type="entry name" value="p450"/>
    <property type="match status" value="1"/>
</dbReference>
<comment type="subunit">
    <text evidence="5">Interacts with FDX1/adrenodoxin.</text>
</comment>
<keyword evidence="9 26" id="KW-0349">Heme</keyword>
<dbReference type="UniPathway" id="UPA00296"/>
<evidence type="ECO:0000256" key="19">
    <source>
        <dbReference type="ARBA" id="ARBA00023166"/>
    </source>
</evidence>
<keyword evidence="12 28" id="KW-0809">Transit peptide</keyword>
<dbReference type="GO" id="GO:0005743">
    <property type="term" value="C:mitochondrial inner membrane"/>
    <property type="evidence" value="ECO:0007669"/>
    <property type="project" value="UniProtKB-SubCell"/>
</dbReference>
<dbReference type="InterPro" id="IPR017972">
    <property type="entry name" value="Cyt_P450_CS"/>
</dbReference>
<evidence type="ECO:0000256" key="7">
    <source>
        <dbReference type="ARBA" id="ARBA00019844"/>
    </source>
</evidence>
<evidence type="ECO:0000256" key="28">
    <source>
        <dbReference type="RuleBase" id="RU364077"/>
    </source>
</evidence>
<comment type="cofactor">
    <cofactor evidence="1 26 28">
        <name>heme</name>
        <dbReference type="ChEBI" id="CHEBI:30413"/>
    </cofactor>
</comment>
<reference evidence="29" key="3">
    <citation type="submission" date="2025-09" db="UniProtKB">
        <authorList>
            <consortium name="Ensembl"/>
        </authorList>
    </citation>
    <scope>IDENTIFICATION</scope>
</reference>
<protein>
    <recommendedName>
        <fullName evidence="7 28">Cholesterol side-chain cleavage enzyme, mitochondrial</fullName>
        <ecNumber evidence="6 28">1.14.15.6</ecNumber>
    </recommendedName>
    <alternativeName>
        <fullName evidence="28">Cholesterol desmolase</fullName>
    </alternativeName>
</protein>
<comment type="subcellular location">
    <subcellularLocation>
        <location evidence="28">Mitochondrion inner membrane</location>
        <topology evidence="28">Peripheral membrane protein</topology>
    </subcellularLocation>
    <text evidence="28">Localizes to the matrix side of the mitochondrion inner membrane.</text>
</comment>
<dbReference type="InParanoid" id="G3WJQ5"/>
<name>G3WJQ5_SARHA</name>
<dbReference type="STRING" id="9305.ENSSHAP00000015660"/>
<keyword evidence="18 28" id="KW-0472">Membrane</keyword>
<evidence type="ECO:0000256" key="21">
    <source>
        <dbReference type="ARBA" id="ARBA00023250"/>
    </source>
</evidence>
<evidence type="ECO:0000256" key="2">
    <source>
        <dbReference type="ARBA" id="ARBA00004731"/>
    </source>
</evidence>
<dbReference type="GO" id="GO:0034650">
    <property type="term" value="P:cortisol metabolic process"/>
    <property type="evidence" value="ECO:0007669"/>
    <property type="project" value="TreeGrafter"/>
</dbReference>
<evidence type="ECO:0000313" key="30">
    <source>
        <dbReference type="Proteomes" id="UP000007648"/>
    </source>
</evidence>
<keyword evidence="15 27" id="KW-0503">Monooxygenase</keyword>
<comment type="catalytic activity">
    <reaction evidence="25">
        <text>2 reduced [adrenodoxin] + cholesterol + O2 + 2 H(+) = (22R)-hydroxycholesterol + 2 oxidized [adrenodoxin] + H2O</text>
        <dbReference type="Rhea" id="RHEA:34335"/>
        <dbReference type="Rhea" id="RHEA-COMP:9998"/>
        <dbReference type="Rhea" id="RHEA-COMP:9999"/>
        <dbReference type="ChEBI" id="CHEBI:15377"/>
        <dbReference type="ChEBI" id="CHEBI:15378"/>
        <dbReference type="ChEBI" id="CHEBI:15379"/>
        <dbReference type="ChEBI" id="CHEBI:16113"/>
        <dbReference type="ChEBI" id="CHEBI:33737"/>
        <dbReference type="ChEBI" id="CHEBI:33738"/>
        <dbReference type="ChEBI" id="CHEBI:67237"/>
    </reaction>
    <physiologicalReaction direction="left-to-right" evidence="25">
        <dbReference type="Rhea" id="RHEA:34336"/>
    </physiologicalReaction>
</comment>
<evidence type="ECO:0000256" key="18">
    <source>
        <dbReference type="ARBA" id="ARBA00023136"/>
    </source>
</evidence>
<gene>
    <name evidence="29" type="primary">CYP11A1</name>
</gene>
<dbReference type="Gene3D" id="1.10.630.10">
    <property type="entry name" value="Cytochrome P450"/>
    <property type="match status" value="1"/>
</dbReference>
<dbReference type="FunFam" id="1.10.630.10:FF:000015">
    <property type="entry name" value="Cholesterol side-chain cleavage enzyme, mitochondrial"/>
    <property type="match status" value="1"/>
</dbReference>
<evidence type="ECO:0000256" key="1">
    <source>
        <dbReference type="ARBA" id="ARBA00001971"/>
    </source>
</evidence>
<dbReference type="GeneTree" id="ENSGT00940000158575"/>
<evidence type="ECO:0000256" key="10">
    <source>
        <dbReference type="ARBA" id="ARBA00022723"/>
    </source>
</evidence>
<dbReference type="InterPro" id="IPR050479">
    <property type="entry name" value="CYP11_CYP27_families"/>
</dbReference>
<dbReference type="GO" id="GO:0020037">
    <property type="term" value="F:heme binding"/>
    <property type="evidence" value="ECO:0007669"/>
    <property type="project" value="Ensembl"/>
</dbReference>
<keyword evidence="11" id="KW-0999">Mitochondrion inner membrane</keyword>
<comment type="pathway">
    <text evidence="3 28">Lipid metabolism; C21-steroid hormone metabolism.</text>
</comment>
<dbReference type="HOGENOM" id="CLU_001570_28_4_1"/>
<evidence type="ECO:0000256" key="25">
    <source>
        <dbReference type="ARBA" id="ARBA00049437"/>
    </source>
</evidence>
<evidence type="ECO:0000256" key="4">
    <source>
        <dbReference type="ARBA" id="ARBA00010617"/>
    </source>
</evidence>
<keyword evidence="14 26" id="KW-0408">Iron</keyword>
<evidence type="ECO:0000313" key="29">
    <source>
        <dbReference type="Ensembl" id="ENSSHAP00000015660.1"/>
    </source>
</evidence>
<dbReference type="GO" id="GO:0008386">
    <property type="term" value="F:cholesterol monooxygenase (side-chain-cleaving) activity"/>
    <property type="evidence" value="ECO:0007669"/>
    <property type="project" value="UniProtKB-EC"/>
</dbReference>
<evidence type="ECO:0000256" key="17">
    <source>
        <dbReference type="ARBA" id="ARBA00023128"/>
    </source>
</evidence>
<comment type="similarity">
    <text evidence="4 27">Belongs to the cytochrome P450 family.</text>
</comment>
<comment type="pathway">
    <text evidence="2">Steroid metabolism; cholesterol metabolism.</text>
</comment>
<feature type="binding site" description="axial binding residue" evidence="26">
    <location>
        <position position="468"/>
    </location>
    <ligand>
        <name>heme</name>
        <dbReference type="ChEBI" id="CHEBI:30413"/>
    </ligand>
    <ligandPart>
        <name>Fe</name>
        <dbReference type="ChEBI" id="CHEBI:18248"/>
    </ligandPart>
</feature>
<accession>G3WJQ5</accession>
<evidence type="ECO:0000256" key="20">
    <source>
        <dbReference type="ARBA" id="ARBA00023221"/>
    </source>
</evidence>
<evidence type="ECO:0000256" key="24">
    <source>
        <dbReference type="ARBA" id="ARBA00047766"/>
    </source>
</evidence>
<keyword evidence="8 28" id="KW-0153">Cholesterol metabolism</keyword>
<dbReference type="OrthoDB" id="3945418at2759"/>
<evidence type="ECO:0000256" key="6">
    <source>
        <dbReference type="ARBA" id="ARBA00012764"/>
    </source>
</evidence>
<evidence type="ECO:0000256" key="27">
    <source>
        <dbReference type="RuleBase" id="RU000461"/>
    </source>
</evidence>
<dbReference type="FunCoup" id="G3WJQ5">
    <property type="interactions" value="533"/>
</dbReference>
<comment type="catalytic activity">
    <reaction evidence="24">
        <text>(20R,22R)-20,22-dihydroxycholesterol + 2 reduced [adrenodoxin] + O2 + 2 H(+) = 4-methylpentanal + pregnenolone + 2 oxidized [adrenodoxin] + 2 H2O</text>
        <dbReference type="Rhea" id="RHEA:34343"/>
        <dbReference type="Rhea" id="RHEA-COMP:9998"/>
        <dbReference type="Rhea" id="RHEA-COMP:9999"/>
        <dbReference type="ChEBI" id="CHEBI:1294"/>
        <dbReference type="ChEBI" id="CHEBI:15377"/>
        <dbReference type="ChEBI" id="CHEBI:15378"/>
        <dbReference type="ChEBI" id="CHEBI:15379"/>
        <dbReference type="ChEBI" id="CHEBI:16581"/>
        <dbReference type="ChEBI" id="CHEBI:17998"/>
        <dbReference type="ChEBI" id="CHEBI:33737"/>
        <dbReference type="ChEBI" id="CHEBI:33738"/>
    </reaction>
    <physiologicalReaction direction="left-to-right" evidence="24">
        <dbReference type="Rhea" id="RHEA:34344"/>
    </physiologicalReaction>
</comment>
<evidence type="ECO:0000256" key="16">
    <source>
        <dbReference type="ARBA" id="ARBA00023098"/>
    </source>
</evidence>
<proteinExistence type="inferred from homology"/>
<evidence type="ECO:0000256" key="22">
    <source>
        <dbReference type="ARBA" id="ARBA00045526"/>
    </source>
</evidence>
<evidence type="ECO:0000256" key="11">
    <source>
        <dbReference type="ARBA" id="ARBA00022792"/>
    </source>
</evidence>
<sequence length="524" mass="60881">MFTRGISQQSALAKRCRYLLGSPRQDGWTSNVRRVQLPARDSDLATFPLRDRRPRPFNEIPLNGANGWLNLFHFWMENGIRNLHIRTLQGFQQLGPIYREKLGNTESVFIINPDDAACLFKAEGPYPERYCVPPWVAYHTYMKKPIGVLFKNSESWKKDRVFLNQFVMALDSINNFEPLLTPISEDFVKKIYKEIERSDQGKYTVDLSQDLFRFAFESICNILFGERLGLLEEFVDPEAQKFIDAVSTLFDTSVPMLNVPPELFRMVRAKTWRDHVASWDLIFDRAESYVQTFYQDQKMRSEVTKCYSGILYCLLDKNTMNFEDVKANVTEMMAGGVDTTSMTLQWCLYELSRNLKVQDMLRAEVLAARRNAQGDVKMMLKSVPLLKAAIKETLRLHPIAITIQRYIPSDLVLQDYTIPAKTLVQVAIFAMGKDPNFFPNPEKFDPSRWFQENTYFRALSFGFGPRQCLGRRIAELEMTIFLMHILENFRVEVQKLSDVGTTFNLILMPDKPIVFTFRPFKPQL</sequence>
<dbReference type="GO" id="GO:0006700">
    <property type="term" value="P:C21-steroid hormone biosynthetic process"/>
    <property type="evidence" value="ECO:0007669"/>
    <property type="project" value="Ensembl"/>
</dbReference>
<keyword evidence="20 28" id="KW-0753">Steroid metabolism</keyword>
<organism evidence="29 30">
    <name type="scientific">Sarcophilus harrisii</name>
    <name type="common">Tasmanian devil</name>
    <name type="synonym">Sarcophilus laniarius</name>
    <dbReference type="NCBI Taxonomy" id="9305"/>
    <lineage>
        <taxon>Eukaryota</taxon>
        <taxon>Metazoa</taxon>
        <taxon>Chordata</taxon>
        <taxon>Craniata</taxon>
        <taxon>Vertebrata</taxon>
        <taxon>Euteleostomi</taxon>
        <taxon>Mammalia</taxon>
        <taxon>Metatheria</taxon>
        <taxon>Dasyuromorphia</taxon>
        <taxon>Dasyuridae</taxon>
        <taxon>Sarcophilus</taxon>
    </lineage>
</organism>
<evidence type="ECO:0000256" key="9">
    <source>
        <dbReference type="ARBA" id="ARBA00022617"/>
    </source>
</evidence>
<dbReference type="GO" id="GO:0006704">
    <property type="term" value="P:glucocorticoid biosynthetic process"/>
    <property type="evidence" value="ECO:0007669"/>
    <property type="project" value="TreeGrafter"/>
</dbReference>
<comment type="catalytic activity">
    <reaction evidence="23">
        <text>6 reduced [adrenodoxin] + cholesterol + 3 O2 + 6 H(+) = 4-methylpentanal + pregnenolone + 6 oxidized [adrenodoxin] + 4 H2O</text>
        <dbReference type="Rhea" id="RHEA:35739"/>
        <dbReference type="Rhea" id="RHEA-COMP:9998"/>
        <dbReference type="Rhea" id="RHEA-COMP:9999"/>
        <dbReference type="ChEBI" id="CHEBI:15377"/>
        <dbReference type="ChEBI" id="CHEBI:15378"/>
        <dbReference type="ChEBI" id="CHEBI:15379"/>
        <dbReference type="ChEBI" id="CHEBI:16113"/>
        <dbReference type="ChEBI" id="CHEBI:16581"/>
        <dbReference type="ChEBI" id="CHEBI:17998"/>
        <dbReference type="ChEBI" id="CHEBI:33737"/>
        <dbReference type="ChEBI" id="CHEBI:33738"/>
        <dbReference type="EC" id="1.14.15.6"/>
    </reaction>
    <physiologicalReaction direction="left-to-right" evidence="23">
        <dbReference type="Rhea" id="RHEA:35740"/>
    </physiologicalReaction>
</comment>
<comment type="function">
    <text evidence="22 28">A cytochrome P450 monooxygenase that catalyzes the side-chain hydroxylation and cleavage of cholesterol to pregnenolone, the precursor of most steroid hormones. Catalyzes three sequential oxidation reactions of cholesterol, namely the hydroxylation at C22 followed with the hydroxylation at C20 to yield 20R,22R-hydroxycholesterol that is further cleaved between C20 and C22 to yield the C21-steroid pregnenolone and 4-methylpentanal. Mechanistically, uses molecular oxygen inserting one oxygen atom into a substrate and reducing the second into a water molecule. Two electrons are provided by NADPH via a two-protein mitochondrial transfer system comprising flavoprotein FDXR (adrenodoxin/ferredoxin reductase) and nonheme iron-sulfur protein FDX1 or FDX2 (adrenodoxin/ferredoxin).</text>
</comment>
<dbReference type="Ensembl" id="ENSSHAT00000015788.2">
    <property type="protein sequence ID" value="ENSSHAP00000015660.1"/>
    <property type="gene ID" value="ENSSHAG00000013344.2"/>
</dbReference>
<evidence type="ECO:0000256" key="5">
    <source>
        <dbReference type="ARBA" id="ARBA00011573"/>
    </source>
</evidence>
<dbReference type="SUPFAM" id="SSF48264">
    <property type="entry name" value="Cytochrome P450"/>
    <property type="match status" value="1"/>
</dbReference>
<dbReference type="GO" id="GO:0005506">
    <property type="term" value="F:iron ion binding"/>
    <property type="evidence" value="ECO:0007669"/>
    <property type="project" value="InterPro"/>
</dbReference>
<evidence type="ECO:0000256" key="15">
    <source>
        <dbReference type="ARBA" id="ARBA00023033"/>
    </source>
</evidence>
<dbReference type="PRINTS" id="PR00463">
    <property type="entry name" value="EP450I"/>
</dbReference>
<keyword evidence="30" id="KW-1185">Reference proteome</keyword>
<dbReference type="PRINTS" id="PR00385">
    <property type="entry name" value="P450"/>
</dbReference>
<keyword evidence="21 28" id="KW-0755">Steroidogenesis</keyword>
<dbReference type="OMA" id="QVANYAM"/>
<dbReference type="AlphaFoldDB" id="G3WJQ5"/>
<dbReference type="PANTHER" id="PTHR24279">
    <property type="entry name" value="CYTOCHROME P450"/>
    <property type="match status" value="1"/>
</dbReference>
<dbReference type="KEGG" id="shr:100923284"/>
<dbReference type="Proteomes" id="UP000007648">
    <property type="component" value="Unassembled WGS sequence"/>
</dbReference>
<keyword evidence="13 27" id="KW-0560">Oxidoreductase</keyword>
<evidence type="ECO:0000256" key="12">
    <source>
        <dbReference type="ARBA" id="ARBA00022946"/>
    </source>
</evidence>
<evidence type="ECO:0000256" key="23">
    <source>
        <dbReference type="ARBA" id="ARBA00047510"/>
    </source>
</evidence>
<keyword evidence="16 28" id="KW-0443">Lipid metabolism</keyword>
<keyword evidence="10 26" id="KW-0479">Metal-binding</keyword>